<sequence>MCITICLKARQLAEAGPRTTATAQVGIVNHTGKYIYSASVDGAGGANMARWGAGGAEICCASIPRVWYPGMKVLVRWNMPEGHTNVIKEKMVEVEKYDRPGDIYMHFFEDDEVRVVVSNVDGDSKNHPILHSGKPANTP</sequence>
<evidence type="ECO:0000313" key="1">
    <source>
        <dbReference type="EMBL" id="ATD62708.1"/>
    </source>
</evidence>
<keyword evidence="2" id="KW-1185">Reference proteome</keyword>
<dbReference type="AlphaFoldDB" id="A0A290X160"/>
<gene>
    <name evidence="1" type="ORF">CNX70_23120</name>
</gene>
<name>A0A290X160_9BURK</name>
<dbReference type="EMBL" id="CP023422">
    <property type="protein sequence ID" value="ATD62708.1"/>
    <property type="molecule type" value="Genomic_DNA"/>
</dbReference>
<dbReference type="Proteomes" id="UP000218437">
    <property type="component" value="Chromosome"/>
</dbReference>
<evidence type="ECO:0008006" key="3">
    <source>
        <dbReference type="Google" id="ProtNLM"/>
    </source>
</evidence>
<protein>
    <recommendedName>
        <fullName evidence="3">DUF3304 domain-containing protein</fullName>
    </recommendedName>
</protein>
<organism evidence="1 2">
    <name type="scientific">Janthinobacterium svalbardensis</name>
    <dbReference type="NCBI Taxonomy" id="368607"/>
    <lineage>
        <taxon>Bacteria</taxon>
        <taxon>Pseudomonadati</taxon>
        <taxon>Pseudomonadota</taxon>
        <taxon>Betaproteobacteria</taxon>
        <taxon>Burkholderiales</taxon>
        <taxon>Oxalobacteraceae</taxon>
        <taxon>Janthinobacterium</taxon>
    </lineage>
</organism>
<reference evidence="1 2" key="1">
    <citation type="submission" date="2017-09" db="EMBL/GenBank/DDBJ databases">
        <title>Complete genome sequence of Janthinobacterium svalbardensis PAMC 27463.</title>
        <authorList>
            <person name="Cho Y.-J."/>
            <person name="Cho A."/>
            <person name="Kim O.-S."/>
            <person name="Lee J.-I."/>
        </authorList>
    </citation>
    <scope>NUCLEOTIDE SEQUENCE [LARGE SCALE GENOMIC DNA]</scope>
    <source>
        <strain evidence="1 2">PAMC 27463</strain>
    </source>
</reference>
<accession>A0A290X160</accession>
<dbReference type="InterPro" id="IPR021733">
    <property type="entry name" value="DUF3304"/>
</dbReference>
<proteinExistence type="predicted"/>
<evidence type="ECO:0000313" key="2">
    <source>
        <dbReference type="Proteomes" id="UP000218437"/>
    </source>
</evidence>
<dbReference type="Pfam" id="PF11745">
    <property type="entry name" value="DUF3304"/>
    <property type="match status" value="1"/>
</dbReference>
<dbReference type="KEGG" id="jsv:CNX70_23120"/>